<reference evidence="2" key="1">
    <citation type="submission" date="2016-01" db="EMBL/GenBank/DDBJ databases">
        <title>Whole genome sequencing of Bhargavaea cecembensis T14.</title>
        <authorList>
            <person name="Hong K.W."/>
        </authorList>
    </citation>
    <scope>NUCLEOTIDE SEQUENCE [LARGE SCALE GENOMIC DNA]</scope>
    <source>
        <strain evidence="2">M19</strain>
    </source>
</reference>
<sequence length="81" mass="9656">MNEESRREFMNELSRFIEHHKKAATGAFRRIKEFCFTVKEQFGRAENRKDARKGWGILLSERKRTVNRYKPIKAVARSALQ</sequence>
<name>A0A163MUG2_9BACI</name>
<dbReference type="EMBL" id="LQQY01000002">
    <property type="protein sequence ID" value="KZE53407.1"/>
    <property type="molecule type" value="Genomic_DNA"/>
</dbReference>
<dbReference type="OrthoDB" id="9903167at2"/>
<evidence type="ECO:0000313" key="2">
    <source>
        <dbReference type="Proteomes" id="UP000076510"/>
    </source>
</evidence>
<dbReference type="Proteomes" id="UP000076510">
    <property type="component" value="Unassembled WGS sequence"/>
</dbReference>
<accession>A0A163MUG2</accession>
<dbReference type="AlphaFoldDB" id="A0A163MUG2"/>
<organism evidence="1 2">
    <name type="scientific">Rossellomorea marisflavi</name>
    <dbReference type="NCBI Taxonomy" id="189381"/>
    <lineage>
        <taxon>Bacteria</taxon>
        <taxon>Bacillati</taxon>
        <taxon>Bacillota</taxon>
        <taxon>Bacilli</taxon>
        <taxon>Bacillales</taxon>
        <taxon>Bacillaceae</taxon>
        <taxon>Rossellomorea</taxon>
    </lineage>
</organism>
<proteinExistence type="predicted"/>
<comment type="caution">
    <text evidence="1">The sequence shown here is derived from an EMBL/GenBank/DDBJ whole genome shotgun (WGS) entry which is preliminary data.</text>
</comment>
<dbReference type="RefSeq" id="WP_063190518.1">
    <property type="nucleotide sequence ID" value="NZ_LQQY01000002.1"/>
</dbReference>
<evidence type="ECO:0000313" key="1">
    <source>
        <dbReference type="EMBL" id="KZE53407.1"/>
    </source>
</evidence>
<gene>
    <name evidence="1" type="ORF">AV649_11645</name>
</gene>
<protein>
    <submittedName>
        <fullName evidence="1">Uncharacterized protein</fullName>
    </submittedName>
</protein>